<name>A0AAE1B304_9GAST</name>
<proteinExistence type="predicted"/>
<accession>A0AAE1B304</accession>
<dbReference type="AlphaFoldDB" id="A0AAE1B304"/>
<evidence type="ECO:0000313" key="2">
    <source>
        <dbReference type="Proteomes" id="UP001283361"/>
    </source>
</evidence>
<protein>
    <submittedName>
        <fullName evidence="1">Uncharacterized protein</fullName>
    </submittedName>
</protein>
<dbReference type="Proteomes" id="UP001283361">
    <property type="component" value="Unassembled WGS sequence"/>
</dbReference>
<organism evidence="1 2">
    <name type="scientific">Elysia crispata</name>
    <name type="common">lettuce slug</name>
    <dbReference type="NCBI Taxonomy" id="231223"/>
    <lineage>
        <taxon>Eukaryota</taxon>
        <taxon>Metazoa</taxon>
        <taxon>Spiralia</taxon>
        <taxon>Lophotrochozoa</taxon>
        <taxon>Mollusca</taxon>
        <taxon>Gastropoda</taxon>
        <taxon>Heterobranchia</taxon>
        <taxon>Euthyneura</taxon>
        <taxon>Panpulmonata</taxon>
        <taxon>Sacoglossa</taxon>
        <taxon>Placobranchoidea</taxon>
        <taxon>Plakobranchidae</taxon>
        <taxon>Elysia</taxon>
    </lineage>
</organism>
<gene>
    <name evidence="1" type="ORF">RRG08_054620</name>
</gene>
<dbReference type="EMBL" id="JAWDGP010000750">
    <property type="protein sequence ID" value="KAK3797592.1"/>
    <property type="molecule type" value="Genomic_DNA"/>
</dbReference>
<evidence type="ECO:0000313" key="1">
    <source>
        <dbReference type="EMBL" id="KAK3797592.1"/>
    </source>
</evidence>
<reference evidence="1" key="1">
    <citation type="journal article" date="2023" name="G3 (Bethesda)">
        <title>A reference genome for the long-term kleptoplast-retaining sea slug Elysia crispata morphotype clarki.</title>
        <authorList>
            <person name="Eastman K.E."/>
            <person name="Pendleton A.L."/>
            <person name="Shaikh M.A."/>
            <person name="Suttiyut T."/>
            <person name="Ogas R."/>
            <person name="Tomko P."/>
            <person name="Gavelis G."/>
            <person name="Widhalm J.R."/>
            <person name="Wisecaver J.H."/>
        </authorList>
    </citation>
    <scope>NUCLEOTIDE SEQUENCE</scope>
    <source>
        <strain evidence="1">ECLA1</strain>
    </source>
</reference>
<sequence>MKLSPELLVEIKESLKARIHPISMLCFYDLTAGRLGVISFTPCTPIVSQLLVSETRKEVGLKLSRRDKGGERTRENVDLGVFVGWESLERSQSACQRDKYTMSSTEKQRELQSDWLATPMEIESYPINQSHGNDETGADRVSAHGRRAVEVSVPPVWAGGTAVGVAKTPIQ</sequence>
<keyword evidence="2" id="KW-1185">Reference proteome</keyword>
<comment type="caution">
    <text evidence="1">The sequence shown here is derived from an EMBL/GenBank/DDBJ whole genome shotgun (WGS) entry which is preliminary data.</text>
</comment>